<sequence length="172" mass="18519">MPYASSVKANSTNLCKEALNVATKGARDASIIVSNLKKQKGISRIEAAAIKDCIEDVKDAMYELKLAVEAMGHLGDKDKEFQLSNAKTYASAAITDADSCIDGFSNSKLTNTSRPTYTYLVKTKCNITTYPSLCLENTNALCYASSVKTNSTTLCKEALKVAIKGARDVNNL</sequence>
<dbReference type="EMBL" id="JACEIK010004678">
    <property type="protein sequence ID" value="MCD9646119.1"/>
    <property type="molecule type" value="Genomic_DNA"/>
</dbReference>
<dbReference type="PANTHER" id="PTHR31080:SF122">
    <property type="entry name" value="21 KDA PROTEIN-LIKE"/>
    <property type="match status" value="1"/>
</dbReference>
<organism evidence="3 4">
    <name type="scientific">Datura stramonium</name>
    <name type="common">Jimsonweed</name>
    <name type="synonym">Common thornapple</name>
    <dbReference type="NCBI Taxonomy" id="4076"/>
    <lineage>
        <taxon>Eukaryota</taxon>
        <taxon>Viridiplantae</taxon>
        <taxon>Streptophyta</taxon>
        <taxon>Embryophyta</taxon>
        <taxon>Tracheophyta</taxon>
        <taxon>Spermatophyta</taxon>
        <taxon>Magnoliopsida</taxon>
        <taxon>eudicotyledons</taxon>
        <taxon>Gunneridae</taxon>
        <taxon>Pentapetalae</taxon>
        <taxon>asterids</taxon>
        <taxon>lamiids</taxon>
        <taxon>Solanales</taxon>
        <taxon>Solanaceae</taxon>
        <taxon>Solanoideae</taxon>
        <taxon>Datureae</taxon>
        <taxon>Datura</taxon>
    </lineage>
</organism>
<proteinExistence type="predicted"/>
<gene>
    <name evidence="3" type="ORF">HAX54_035671</name>
</gene>
<dbReference type="Pfam" id="PF04043">
    <property type="entry name" value="PMEI"/>
    <property type="match status" value="1"/>
</dbReference>
<comment type="caution">
    <text evidence="3">The sequence shown here is derived from an EMBL/GenBank/DDBJ whole genome shotgun (WGS) entry which is preliminary data.</text>
</comment>
<keyword evidence="1" id="KW-0732">Signal</keyword>
<protein>
    <recommendedName>
        <fullName evidence="2">Pectinesterase inhibitor domain-containing protein</fullName>
    </recommendedName>
</protein>
<feature type="domain" description="Pectinesterase inhibitor" evidence="2">
    <location>
        <begin position="2"/>
        <end position="135"/>
    </location>
</feature>
<dbReference type="Gene3D" id="1.20.140.40">
    <property type="entry name" value="Invertase/pectin methylesterase inhibitor family protein"/>
    <property type="match status" value="1"/>
</dbReference>
<evidence type="ECO:0000256" key="1">
    <source>
        <dbReference type="ARBA" id="ARBA00022729"/>
    </source>
</evidence>
<keyword evidence="4" id="KW-1185">Reference proteome</keyword>
<dbReference type="PANTHER" id="PTHR31080">
    <property type="entry name" value="PECTINESTERASE INHIBITOR-LIKE"/>
    <property type="match status" value="1"/>
</dbReference>
<dbReference type="SMART" id="SM00856">
    <property type="entry name" value="PMEI"/>
    <property type="match status" value="1"/>
</dbReference>
<dbReference type="CDD" id="cd15798">
    <property type="entry name" value="PMEI-like_3"/>
    <property type="match status" value="1"/>
</dbReference>
<evidence type="ECO:0000313" key="4">
    <source>
        <dbReference type="Proteomes" id="UP000823775"/>
    </source>
</evidence>
<dbReference type="NCBIfam" id="TIGR01614">
    <property type="entry name" value="PME_inhib"/>
    <property type="match status" value="1"/>
</dbReference>
<dbReference type="SUPFAM" id="SSF101148">
    <property type="entry name" value="Plant invertase/pectin methylesterase inhibitor"/>
    <property type="match status" value="1"/>
</dbReference>
<evidence type="ECO:0000259" key="2">
    <source>
        <dbReference type="SMART" id="SM00856"/>
    </source>
</evidence>
<dbReference type="InterPro" id="IPR006501">
    <property type="entry name" value="Pectinesterase_inhib_dom"/>
</dbReference>
<reference evidence="3 4" key="1">
    <citation type="journal article" date="2021" name="BMC Genomics">
        <title>Datura genome reveals duplications of psychoactive alkaloid biosynthetic genes and high mutation rate following tissue culture.</title>
        <authorList>
            <person name="Rajewski A."/>
            <person name="Carter-House D."/>
            <person name="Stajich J."/>
            <person name="Litt A."/>
        </authorList>
    </citation>
    <scope>NUCLEOTIDE SEQUENCE [LARGE SCALE GENOMIC DNA]</scope>
    <source>
        <strain evidence="3">AR-01</strain>
    </source>
</reference>
<accession>A0ABS8VJK3</accession>
<dbReference type="Proteomes" id="UP000823775">
    <property type="component" value="Unassembled WGS sequence"/>
</dbReference>
<name>A0ABS8VJK3_DATST</name>
<evidence type="ECO:0000313" key="3">
    <source>
        <dbReference type="EMBL" id="MCD9646119.1"/>
    </source>
</evidence>
<dbReference type="InterPro" id="IPR051955">
    <property type="entry name" value="PME_Inhibitor"/>
</dbReference>
<dbReference type="InterPro" id="IPR035513">
    <property type="entry name" value="Invertase/methylesterase_inhib"/>
</dbReference>